<dbReference type="AlphaFoldDB" id="A0A9W8UUA8"/>
<dbReference type="Proteomes" id="UP001152087">
    <property type="component" value="Unassembled WGS sequence"/>
</dbReference>
<protein>
    <submittedName>
        <fullName evidence="2">Uncharacterized protein</fullName>
    </submittedName>
</protein>
<feature type="transmembrane region" description="Helical" evidence="1">
    <location>
        <begin position="16"/>
        <end position="37"/>
    </location>
</feature>
<reference evidence="2" key="1">
    <citation type="submission" date="2022-09" db="EMBL/GenBank/DDBJ databases">
        <title>Fusarium specimens isolated from Avocado Roots.</title>
        <authorList>
            <person name="Stajich J."/>
            <person name="Roper C."/>
            <person name="Heimlech-Rivalta G."/>
        </authorList>
    </citation>
    <scope>NUCLEOTIDE SEQUENCE</scope>
    <source>
        <strain evidence="2">A02</strain>
    </source>
</reference>
<keyword evidence="1" id="KW-0812">Transmembrane</keyword>
<sequence length="313" mass="34599">MVSFLTVLSIAPDGTWHGFGIFTPWLSAIVAVSRLLLLREAHLIRCKEVDQKVANGLSIAAAQEAVPGILKLVEHRTSQCMLSSTPGSEATPMQFIFRLRSYGIAAKANSASPGSLTWDGLDIIYKGIRLPLQNLATLQRSVLDAARTTLFQDLLFQQDYSLLDSQPALLPPIPWDSIQDNPREETLGYSFLNSLYQVAGESTRTWAIAHVWNRPELRARWYGGSSRPDTAPDMQALSAYAESIDQMLEHLTVLIHLSGGLSARSTEILTLRHRNTAPGGIRNIFIDRGMVMLVTGIHKGLRVRVRIGLVFTI</sequence>
<keyword evidence="1" id="KW-1133">Transmembrane helix</keyword>
<evidence type="ECO:0000313" key="3">
    <source>
        <dbReference type="Proteomes" id="UP001152087"/>
    </source>
</evidence>
<name>A0A9W8UUA8_9HYPO</name>
<comment type="caution">
    <text evidence="2">The sequence shown here is derived from an EMBL/GenBank/DDBJ whole genome shotgun (WGS) entry which is preliminary data.</text>
</comment>
<evidence type="ECO:0000313" key="2">
    <source>
        <dbReference type="EMBL" id="KAJ4175835.1"/>
    </source>
</evidence>
<organism evidence="2 3">
    <name type="scientific">Fusarium falciforme</name>
    <dbReference type="NCBI Taxonomy" id="195108"/>
    <lineage>
        <taxon>Eukaryota</taxon>
        <taxon>Fungi</taxon>
        <taxon>Dikarya</taxon>
        <taxon>Ascomycota</taxon>
        <taxon>Pezizomycotina</taxon>
        <taxon>Sordariomycetes</taxon>
        <taxon>Hypocreomycetidae</taxon>
        <taxon>Hypocreales</taxon>
        <taxon>Nectriaceae</taxon>
        <taxon>Fusarium</taxon>
        <taxon>Fusarium solani species complex</taxon>
    </lineage>
</organism>
<gene>
    <name evidence="2" type="ORF">NW755_014735</name>
</gene>
<dbReference type="EMBL" id="JAOQAV010000305">
    <property type="protein sequence ID" value="KAJ4175835.1"/>
    <property type="molecule type" value="Genomic_DNA"/>
</dbReference>
<evidence type="ECO:0000256" key="1">
    <source>
        <dbReference type="SAM" id="Phobius"/>
    </source>
</evidence>
<accession>A0A9W8UUA8</accession>
<keyword evidence="3" id="KW-1185">Reference proteome</keyword>
<keyword evidence="1" id="KW-0472">Membrane</keyword>
<proteinExistence type="predicted"/>